<organism evidence="7 8">
    <name type="scientific">Azorhizobium caulinodans (strain ATCC 43989 / DSM 5975 / JCM 20966 / LMG 6465 / NBRC 14845 / NCIMB 13405 / ORS 571)</name>
    <dbReference type="NCBI Taxonomy" id="438753"/>
    <lineage>
        <taxon>Bacteria</taxon>
        <taxon>Pseudomonadati</taxon>
        <taxon>Pseudomonadota</taxon>
        <taxon>Alphaproteobacteria</taxon>
        <taxon>Hyphomicrobiales</taxon>
        <taxon>Xanthobacteraceae</taxon>
        <taxon>Azorhizobium</taxon>
    </lineage>
</organism>
<reference evidence="7 8" key="5">
    <citation type="journal article" date="2010" name="Appl. Environ. Microbiol.">
        <title>phrR-like gene praR of Azorhizobium caulinodans ORS571 is essential for symbiosis with Sesbania rostrata and is involved in expression of reb genes.</title>
        <authorList>
            <person name="Akiba N."/>
            <person name="Aono T."/>
            <person name="Toyazaki H."/>
            <person name="Sato S."/>
            <person name="Oyaizu H."/>
        </authorList>
    </citation>
    <scope>NUCLEOTIDE SEQUENCE [LARGE SCALE GENOMIC DNA]</scope>
    <source>
        <strain evidence="8">ATCC 43989 / DSM 5975 / JCM 20966 / LMG 6465 / NBRC 14845 / NCIMB 13405 / ORS 571</strain>
    </source>
</reference>
<evidence type="ECO:0000256" key="3">
    <source>
        <dbReference type="ARBA" id="ARBA00022827"/>
    </source>
</evidence>
<dbReference type="GO" id="GO:0016614">
    <property type="term" value="F:oxidoreductase activity, acting on CH-OH group of donors"/>
    <property type="evidence" value="ECO:0007669"/>
    <property type="project" value="InterPro"/>
</dbReference>
<dbReference type="InterPro" id="IPR036188">
    <property type="entry name" value="FAD/NAD-bd_sf"/>
</dbReference>
<comment type="similarity">
    <text evidence="1">Belongs to the GMC oxidoreductase family.</text>
</comment>
<evidence type="ECO:0000256" key="1">
    <source>
        <dbReference type="ARBA" id="ARBA00010790"/>
    </source>
</evidence>
<accession>A8I8Y2</accession>
<dbReference type="Proteomes" id="UP000000270">
    <property type="component" value="Chromosome"/>
</dbReference>
<dbReference type="HOGENOM" id="CLU_008878_2_0_5"/>
<sequence>MARKLPKKDVVIIGLGWTGSLLAHELTDAGLDVVAIERGPWRDTSTDFSPTQDPDELRYGIRLDLFLRPAQETFTLRHNVAQQALPIRWPGAFIVGNGVGGAGVHWNGHTWRFLETDFTLKSHLTQRYGASALPEDMQIEDWGVTYADLEPYYDKFEYIAGTSGRAGNIQGKMQAGGNPFEGPRTRDYPLPPLKDTAPTALFAKTASEMGYHAFPRPASNASEAYVNPLGIAMGPCTYCGFCERFGCGNYSKASPQANVLPVLMRKSNFSVRTECEVLHINKHPGGNVATGVTFVDSSGEEWDQPADIVLVCAYGLHNVRMMLLSGIGQPYDPKTGEGVVGRNYAYQSAGAAGLLFEGKRFNPFVGAGSLGQCIDDFNGDNFDHAGLGFVGGASITTSNYHGRPIAMSATRAPGTPAWGSAWKKQVASTYQNTSAVAGQGSVYSYRDKYLDLDPVYKDRFGRPLLRMTFDWHENEKKMTRFIAQKCAEIGKAMGAKHVTPRSLPDHFNVVPYQSTHNTGGAIMGDNPKRSAVNRYLQSWDAHNVFVIGASAFPQNAGYNPTGTVGALALWAADAIRNQYLKNPGPLVQA</sequence>
<feature type="domain" description="Glucose-methanol-choline oxidoreductase N-terminal" evidence="5">
    <location>
        <begin position="234"/>
        <end position="344"/>
    </location>
</feature>
<dbReference type="KEGG" id="azc:AZC_2719"/>
<evidence type="ECO:0000259" key="5">
    <source>
        <dbReference type="Pfam" id="PF00732"/>
    </source>
</evidence>
<evidence type="ECO:0000256" key="4">
    <source>
        <dbReference type="ARBA" id="ARBA00023002"/>
    </source>
</evidence>
<evidence type="ECO:0000256" key="2">
    <source>
        <dbReference type="ARBA" id="ARBA00022630"/>
    </source>
</evidence>
<keyword evidence="2" id="KW-0285">Flavoprotein</keyword>
<dbReference type="InterPro" id="IPR000172">
    <property type="entry name" value="GMC_OxRdtase_N"/>
</dbReference>
<keyword evidence="8" id="KW-1185">Reference proteome</keyword>
<reference evidence="7 8" key="1">
    <citation type="journal article" date="2007" name="Appl. Environ. Microbiol.">
        <title>Rhizobial factors required for stem nodule maturation and maintenance in Sesbania rostrata-Azorhizobium caulinodans ORS571 symbiosis.</title>
        <authorList>
            <person name="Suzuki S."/>
            <person name="Aono T."/>
            <person name="Lee KB."/>
            <person name="Suzuki T."/>
            <person name="Liu CT."/>
            <person name="Miwa H."/>
            <person name="Wakao S."/>
            <person name="Iki T."/>
            <person name="Oyaizu H."/>
        </authorList>
    </citation>
    <scope>NUCLEOTIDE SEQUENCE [LARGE SCALE GENOMIC DNA]</scope>
    <source>
        <strain evidence="8">ATCC 43989 / DSM 5975 / JCM 20966 / LMG 6465 / NBRC 14845 / NCIMB 13405 / ORS 571</strain>
    </source>
</reference>
<dbReference type="Pfam" id="PF00732">
    <property type="entry name" value="GMC_oxred_N"/>
    <property type="match status" value="1"/>
</dbReference>
<dbReference type="PANTHER" id="PTHR46056:SF12">
    <property type="entry name" value="LONG-CHAIN-ALCOHOL OXIDASE"/>
    <property type="match status" value="1"/>
</dbReference>
<dbReference type="STRING" id="438753.AZC_2719"/>
<protein>
    <submittedName>
        <fullName evidence="7">GMC oxidoreductase</fullName>
    </submittedName>
</protein>
<dbReference type="Pfam" id="PF05199">
    <property type="entry name" value="GMC_oxred_C"/>
    <property type="match status" value="1"/>
</dbReference>
<reference evidence="7 8" key="6">
    <citation type="journal article" date="2011" name="Appl. Environ. Microbiol.">
        <title>Involvement of the azorhizobial chromosome partition gene (parA) in the onset of bacteroid differentiation during Sesbania rostrata stem nodule development.</title>
        <authorList>
            <person name="Liu CT."/>
            <person name="Lee KB."/>
            <person name="Wang YS."/>
            <person name="Peng MH."/>
            <person name="Lee KT."/>
            <person name="Suzuki S."/>
            <person name="Suzuki T."/>
            <person name="Oyaizu H."/>
        </authorList>
    </citation>
    <scope>NUCLEOTIDE SEQUENCE [LARGE SCALE GENOMIC DNA]</scope>
    <source>
        <strain evidence="8">ATCC 43989 / DSM 5975 / JCM 20966 / LMG 6465 / NBRC 14845 / NCIMB 13405 / ORS 571</strain>
    </source>
</reference>
<reference evidence="7 8" key="3">
    <citation type="journal article" date="2008" name="BMC Genomics">
        <title>The genome of the versatile nitrogen fixer Azorhizobium caulinodans ORS571.</title>
        <authorList>
            <person name="Lee KB."/>
            <person name="Backer P.D."/>
            <person name="Aono T."/>
            <person name="Liu CT."/>
            <person name="Suzuki S."/>
            <person name="Suzuki T."/>
            <person name="Kaneko T."/>
            <person name="Yamada M."/>
            <person name="Tabata S."/>
            <person name="Kupfer D.M."/>
            <person name="Najar F.Z."/>
            <person name="Wiley G.B."/>
            <person name="Roe B."/>
            <person name="Binnewies T.T."/>
            <person name="Ussery D.W."/>
            <person name="D'Haeze W."/>
            <person name="Herder J.D."/>
            <person name="Gevers D."/>
            <person name="Vereecke D."/>
            <person name="Holsters M."/>
            <person name="Oyaizu H."/>
        </authorList>
    </citation>
    <scope>NUCLEOTIDE SEQUENCE [LARGE SCALE GENOMIC DNA]</scope>
    <source>
        <strain evidence="8">ATCC 43989 / DSM 5975 / JCM 20966 / LMG 6465 / NBRC 14845 / NCIMB 13405 / ORS 571</strain>
    </source>
</reference>
<dbReference type="Gene3D" id="3.50.50.60">
    <property type="entry name" value="FAD/NAD(P)-binding domain"/>
    <property type="match status" value="2"/>
</dbReference>
<proteinExistence type="inferred from homology"/>
<feature type="domain" description="Glucose-methanol-choline oxidoreductase C-terminal" evidence="6">
    <location>
        <begin position="452"/>
        <end position="568"/>
    </location>
</feature>
<reference evidence="7 8" key="4">
    <citation type="journal article" date="2009" name="Appl. Environ. Microbiol.">
        <title>Comparative genome-wide transcriptional profiling of Azorhizobium caulinodans ORS571 grown under free-living and symbiotic conditions.</title>
        <authorList>
            <person name="Tsukada S."/>
            <person name="Aono T."/>
            <person name="Akiba N."/>
            <person name="Lee KB."/>
            <person name="Liu CT."/>
            <person name="Toyazaki H."/>
            <person name="Oyaizu H."/>
        </authorList>
    </citation>
    <scope>NUCLEOTIDE SEQUENCE [LARGE SCALE GENOMIC DNA]</scope>
    <source>
        <strain evidence="8">ATCC 43989 / DSM 5975 / JCM 20966 / LMG 6465 / NBRC 14845 / NCIMB 13405 / ORS 571</strain>
    </source>
</reference>
<reference evidence="8" key="2">
    <citation type="submission" date="2007-04" db="EMBL/GenBank/DDBJ databases">
        <title>Complete genome sequence of the nitrogen-fixing bacterium Azorhizobium caulinodans ORS571.</title>
        <authorList>
            <person name="Lee K.B."/>
            <person name="Backer P.D."/>
            <person name="Aono T."/>
            <person name="Liu C.T."/>
            <person name="Suzuki S."/>
            <person name="Suzuki T."/>
            <person name="Kaneko T."/>
            <person name="Yamada M."/>
            <person name="Tabata S."/>
            <person name="Kupfer D.M."/>
            <person name="Najar F.Z."/>
            <person name="Wiley G.B."/>
            <person name="Roe B."/>
            <person name="Binnewies T."/>
            <person name="Ussery D."/>
            <person name="Vereecke D."/>
            <person name="Gevers D."/>
            <person name="Holsters M."/>
            <person name="Oyaizu H."/>
        </authorList>
    </citation>
    <scope>NUCLEOTIDE SEQUENCE [LARGE SCALE GENOMIC DNA]</scope>
    <source>
        <strain evidence="8">ATCC 43989 / DSM 5975 / JCM 20966 / LMG 6465 / NBRC 14845 / NCIMB 13405 / ORS 571</strain>
    </source>
</reference>
<keyword evidence="4" id="KW-0560">Oxidoreductase</keyword>
<dbReference type="AlphaFoldDB" id="A8I8Y2"/>
<dbReference type="SUPFAM" id="SSF51905">
    <property type="entry name" value="FAD/NAD(P)-binding domain"/>
    <property type="match status" value="1"/>
</dbReference>
<dbReference type="GO" id="GO:0050660">
    <property type="term" value="F:flavin adenine dinucleotide binding"/>
    <property type="evidence" value="ECO:0007669"/>
    <property type="project" value="InterPro"/>
</dbReference>
<dbReference type="EMBL" id="AP009384">
    <property type="protein sequence ID" value="BAF88717.1"/>
    <property type="molecule type" value="Genomic_DNA"/>
</dbReference>
<evidence type="ECO:0000313" key="7">
    <source>
        <dbReference type="EMBL" id="BAF88717.1"/>
    </source>
</evidence>
<dbReference type="SUPFAM" id="SSF54373">
    <property type="entry name" value="FAD-linked reductases, C-terminal domain"/>
    <property type="match status" value="1"/>
</dbReference>
<dbReference type="RefSeq" id="WP_012171243.1">
    <property type="nucleotide sequence ID" value="NC_009937.1"/>
</dbReference>
<dbReference type="eggNOG" id="COG2303">
    <property type="taxonomic scope" value="Bacteria"/>
</dbReference>
<gene>
    <name evidence="7" type="ordered locus">AZC_2719</name>
</gene>
<evidence type="ECO:0000313" key="8">
    <source>
        <dbReference type="Proteomes" id="UP000000270"/>
    </source>
</evidence>
<evidence type="ECO:0000259" key="6">
    <source>
        <dbReference type="Pfam" id="PF05199"/>
    </source>
</evidence>
<name>A8I8Y2_AZOC5</name>
<keyword evidence="3" id="KW-0274">FAD</keyword>
<dbReference type="PANTHER" id="PTHR46056">
    <property type="entry name" value="LONG-CHAIN-ALCOHOL OXIDASE"/>
    <property type="match status" value="1"/>
</dbReference>
<dbReference type="InterPro" id="IPR007867">
    <property type="entry name" value="GMC_OxRtase_C"/>
</dbReference>